<accession>A0A1V4HEC5</accession>
<name>A0A1V4HEC5_9BACL</name>
<protein>
    <submittedName>
        <fullName evidence="1">Uncharacterized protein</fullName>
    </submittedName>
</protein>
<organism evidence="1 2">
    <name type="scientific">Paenibacillus ferrarius</name>
    <dbReference type="NCBI Taxonomy" id="1469647"/>
    <lineage>
        <taxon>Bacteria</taxon>
        <taxon>Bacillati</taxon>
        <taxon>Bacillota</taxon>
        <taxon>Bacilli</taxon>
        <taxon>Bacillales</taxon>
        <taxon>Paenibacillaceae</taxon>
        <taxon>Paenibacillus</taxon>
    </lineage>
</organism>
<dbReference type="STRING" id="1469647.BC351_31920"/>
<evidence type="ECO:0000313" key="2">
    <source>
        <dbReference type="Proteomes" id="UP000190626"/>
    </source>
</evidence>
<dbReference type="Proteomes" id="UP000190626">
    <property type="component" value="Unassembled WGS sequence"/>
</dbReference>
<reference evidence="2" key="1">
    <citation type="submission" date="2016-07" db="EMBL/GenBank/DDBJ databases">
        <authorList>
            <person name="Florea S."/>
            <person name="Webb J.S."/>
            <person name="Jaromczyk J."/>
            <person name="Schardl C.L."/>
        </authorList>
    </citation>
    <scope>NUCLEOTIDE SEQUENCE [LARGE SCALE GENOMIC DNA]</scope>
    <source>
        <strain evidence="2">CY1</strain>
    </source>
</reference>
<proteinExistence type="predicted"/>
<sequence>MVPASEYLPGRSMKECRLQSYWLDWTVIQYSWQNQIWTWEIWMQQQGQWMSQVCVQKEWEILGMFTGRICAESVQYLWSRLQCTPPYVVFTVNRQTVKASYNGGLVVVRRSCNIFQRAADYFLKSVEAGHGQVNIEGSIGEVAKPVYRWPYGVQT</sequence>
<keyword evidence="2" id="KW-1185">Reference proteome</keyword>
<evidence type="ECO:0000313" key="1">
    <source>
        <dbReference type="EMBL" id="OPH53089.1"/>
    </source>
</evidence>
<gene>
    <name evidence="1" type="ORF">BC351_31920</name>
</gene>
<dbReference type="AlphaFoldDB" id="A0A1V4HEC5"/>
<comment type="caution">
    <text evidence="1">The sequence shown here is derived from an EMBL/GenBank/DDBJ whole genome shotgun (WGS) entry which is preliminary data.</text>
</comment>
<dbReference type="EMBL" id="MBTG01000024">
    <property type="protein sequence ID" value="OPH53089.1"/>
    <property type="molecule type" value="Genomic_DNA"/>
</dbReference>